<dbReference type="Gene3D" id="1.10.10.10">
    <property type="entry name" value="Winged helix-like DNA-binding domain superfamily/Winged helix DNA-binding domain"/>
    <property type="match status" value="1"/>
</dbReference>
<evidence type="ECO:0000256" key="5">
    <source>
        <dbReference type="SAM" id="Coils"/>
    </source>
</evidence>
<dbReference type="PROSITE" id="PS00657">
    <property type="entry name" value="FORK_HEAD_1"/>
    <property type="match status" value="1"/>
</dbReference>
<dbReference type="EnsemblMetazoa" id="PPA03510.1">
    <property type="protein sequence ID" value="PPA03510.1"/>
    <property type="gene ID" value="WBGene00093064"/>
</dbReference>
<dbReference type="Pfam" id="PF00250">
    <property type="entry name" value="Forkhead"/>
    <property type="match status" value="1"/>
</dbReference>
<dbReference type="GO" id="GO:0005634">
    <property type="term" value="C:nucleus"/>
    <property type="evidence" value="ECO:0000318"/>
    <property type="project" value="GO_Central"/>
</dbReference>
<dbReference type="PANTHER" id="PTHR46262:SF2">
    <property type="entry name" value="FORKHEAD BOX PROTEIN BINIOU"/>
    <property type="match status" value="1"/>
</dbReference>
<keyword evidence="2 4" id="KW-0238">DNA-binding</keyword>
<feature type="compositionally biased region" description="Basic residues" evidence="6">
    <location>
        <begin position="160"/>
        <end position="169"/>
    </location>
</feature>
<protein>
    <recommendedName>
        <fullName evidence="7">Fork-head domain-containing protein</fullName>
    </recommendedName>
</protein>
<dbReference type="SMART" id="SM00339">
    <property type="entry name" value="FH"/>
    <property type="match status" value="1"/>
</dbReference>
<dbReference type="InterPro" id="IPR018122">
    <property type="entry name" value="TF_fork_head_CS_1"/>
</dbReference>
<dbReference type="InterPro" id="IPR051770">
    <property type="entry name" value="Forkhead_box_regulator"/>
</dbReference>
<comment type="subcellular location">
    <subcellularLocation>
        <location evidence="1 4">Nucleus</location>
    </subcellularLocation>
</comment>
<evidence type="ECO:0000313" key="9">
    <source>
        <dbReference type="Proteomes" id="UP000005239"/>
    </source>
</evidence>
<reference evidence="9" key="1">
    <citation type="journal article" date="2008" name="Nat. Genet.">
        <title>The Pristionchus pacificus genome provides a unique perspective on nematode lifestyle and parasitism.</title>
        <authorList>
            <person name="Dieterich C."/>
            <person name="Clifton S.W."/>
            <person name="Schuster L.N."/>
            <person name="Chinwalla A."/>
            <person name="Delehaunty K."/>
            <person name="Dinkelacker I."/>
            <person name="Fulton L."/>
            <person name="Fulton R."/>
            <person name="Godfrey J."/>
            <person name="Minx P."/>
            <person name="Mitreva M."/>
            <person name="Roeseler W."/>
            <person name="Tian H."/>
            <person name="Witte H."/>
            <person name="Yang S.P."/>
            <person name="Wilson R.K."/>
            <person name="Sommer R.J."/>
        </authorList>
    </citation>
    <scope>NUCLEOTIDE SEQUENCE [LARGE SCALE GENOMIC DNA]</scope>
    <source>
        <strain evidence="9">PS312</strain>
    </source>
</reference>
<feature type="region of interest" description="Disordered" evidence="6">
    <location>
        <begin position="155"/>
        <end position="182"/>
    </location>
</feature>
<organism evidence="8 9">
    <name type="scientific">Pristionchus pacificus</name>
    <name type="common">Parasitic nematode worm</name>
    <dbReference type="NCBI Taxonomy" id="54126"/>
    <lineage>
        <taxon>Eukaryota</taxon>
        <taxon>Metazoa</taxon>
        <taxon>Ecdysozoa</taxon>
        <taxon>Nematoda</taxon>
        <taxon>Chromadorea</taxon>
        <taxon>Rhabditida</taxon>
        <taxon>Rhabditina</taxon>
        <taxon>Diplogasteromorpha</taxon>
        <taxon>Diplogasteroidea</taxon>
        <taxon>Neodiplogasteridae</taxon>
        <taxon>Pristionchus</taxon>
    </lineage>
</organism>
<dbReference type="PANTHER" id="PTHR46262">
    <property type="entry name" value="FORKHEAD BOX PROTEIN BINIOU"/>
    <property type="match status" value="1"/>
</dbReference>
<feature type="DNA-binding region" description="Fork-head" evidence="4">
    <location>
        <begin position="69"/>
        <end position="164"/>
    </location>
</feature>
<dbReference type="InterPro" id="IPR036390">
    <property type="entry name" value="WH_DNA-bd_sf"/>
</dbReference>
<dbReference type="PROSITE" id="PS50039">
    <property type="entry name" value="FORK_HEAD_3"/>
    <property type="match status" value="1"/>
</dbReference>
<keyword evidence="9" id="KW-1185">Reference proteome</keyword>
<dbReference type="InterPro" id="IPR030456">
    <property type="entry name" value="TF_fork_head_CS_2"/>
</dbReference>
<evidence type="ECO:0000256" key="6">
    <source>
        <dbReference type="SAM" id="MobiDB-lite"/>
    </source>
</evidence>
<dbReference type="InterPro" id="IPR001766">
    <property type="entry name" value="Fork_head_dom"/>
</dbReference>
<dbReference type="PROSITE" id="PS00658">
    <property type="entry name" value="FORK_HEAD_2"/>
    <property type="match status" value="1"/>
</dbReference>
<evidence type="ECO:0000256" key="1">
    <source>
        <dbReference type="ARBA" id="ARBA00004123"/>
    </source>
</evidence>
<dbReference type="GO" id="GO:0000981">
    <property type="term" value="F:DNA-binding transcription factor activity, RNA polymerase II-specific"/>
    <property type="evidence" value="ECO:0000318"/>
    <property type="project" value="GO_Central"/>
</dbReference>
<reference evidence="8" key="2">
    <citation type="submission" date="2022-06" db="UniProtKB">
        <authorList>
            <consortium name="EnsemblMetazoa"/>
        </authorList>
    </citation>
    <scope>IDENTIFICATION</scope>
    <source>
        <strain evidence="8">PS312</strain>
    </source>
</reference>
<keyword evidence="3 4" id="KW-0539">Nucleus</keyword>
<dbReference type="GO" id="GO:0009887">
    <property type="term" value="P:animal organ morphogenesis"/>
    <property type="evidence" value="ECO:0000318"/>
    <property type="project" value="GO_Central"/>
</dbReference>
<gene>
    <name evidence="8" type="primary">WBGene00093064</name>
</gene>
<dbReference type="SUPFAM" id="SSF46785">
    <property type="entry name" value="Winged helix' DNA-binding domain"/>
    <property type="match status" value="1"/>
</dbReference>
<feature type="domain" description="Fork-head" evidence="7">
    <location>
        <begin position="69"/>
        <end position="164"/>
    </location>
</feature>
<dbReference type="FunFam" id="1.10.10.10:FF:000071">
    <property type="entry name" value="Forkhead box F1"/>
    <property type="match status" value="1"/>
</dbReference>
<dbReference type="InterPro" id="IPR036388">
    <property type="entry name" value="WH-like_DNA-bd_sf"/>
</dbReference>
<dbReference type="GO" id="GO:0000978">
    <property type="term" value="F:RNA polymerase II cis-regulatory region sequence-specific DNA binding"/>
    <property type="evidence" value="ECO:0000318"/>
    <property type="project" value="GO_Central"/>
</dbReference>
<keyword evidence="5" id="KW-0175">Coiled coil</keyword>
<evidence type="ECO:0000313" key="8">
    <source>
        <dbReference type="EnsemblMetazoa" id="PPA03510.1"/>
    </source>
</evidence>
<dbReference type="GO" id="GO:0001710">
    <property type="term" value="P:mesodermal cell fate commitment"/>
    <property type="evidence" value="ECO:0007669"/>
    <property type="project" value="UniProtKB-ARBA"/>
</dbReference>
<sequence>MDKSSLDYSYVSHHDGLPLQPLASHPFMYAPQPPLPDASDAVDSRARRAIKPQRVTAGGGLHGAKRQEKPPYSYIALIALAIKDQPDGKATLAEIYDFLQKHWDFFRGEYVGWRNSIRHNLSLNDCFVKLGKEPGERGRKGHKWMLSPNSEYQFDEGSYRRRPRGYKARKPVDGAPPPQRLSLPKIQHDEAAAAAAAAADNNNDLQQDQMQQLQQQQAAVAVQPGLYGMYPSMAMNEWLTTYGTPTMSPEFPSLSTALPSFDSKSSLDSSMMTSSSMSSMTMPLSSSSLTPSSALAYPGLIPHQFSSGSWSCYDQHFSSSSSYASSTPYYNFYESSTTAAPSTTVPQDPTTVDYAATEWGTDLGTVDSHQEVANEFTFPIKEEVLI</sequence>
<evidence type="ECO:0000256" key="4">
    <source>
        <dbReference type="PROSITE-ProRule" id="PRU00089"/>
    </source>
</evidence>
<dbReference type="PRINTS" id="PR00053">
    <property type="entry name" value="FORKHEAD"/>
</dbReference>
<evidence type="ECO:0000256" key="3">
    <source>
        <dbReference type="ARBA" id="ARBA00023242"/>
    </source>
</evidence>
<evidence type="ECO:0000256" key="2">
    <source>
        <dbReference type="ARBA" id="ARBA00023125"/>
    </source>
</evidence>
<dbReference type="Proteomes" id="UP000005239">
    <property type="component" value="Unassembled WGS sequence"/>
</dbReference>
<accession>A0A8R1U4B9</accession>
<evidence type="ECO:0000259" key="7">
    <source>
        <dbReference type="PROSITE" id="PS50039"/>
    </source>
</evidence>
<feature type="coiled-coil region" evidence="5">
    <location>
        <begin position="188"/>
        <end position="216"/>
    </location>
</feature>
<name>A0A8R1U4B9_PRIPA</name>
<proteinExistence type="predicted"/>
<dbReference type="GO" id="GO:0006357">
    <property type="term" value="P:regulation of transcription by RNA polymerase II"/>
    <property type="evidence" value="ECO:0000318"/>
    <property type="project" value="GO_Central"/>
</dbReference>
<dbReference type="AlphaFoldDB" id="A0A8R1U4B9"/>